<comment type="subcellular location">
    <subcellularLocation>
        <location evidence="1">Plastid</location>
        <location evidence="1">Chloroplast</location>
    </subcellularLocation>
</comment>
<evidence type="ECO:0000256" key="6">
    <source>
        <dbReference type="ARBA" id="ARBA00025111"/>
    </source>
</evidence>
<evidence type="ECO:0000313" key="11">
    <source>
        <dbReference type="EMBL" id="RYR75583.1"/>
    </source>
</evidence>
<dbReference type="GO" id="GO:0008198">
    <property type="term" value="F:ferrous iron binding"/>
    <property type="evidence" value="ECO:0007669"/>
    <property type="project" value="TreeGrafter"/>
</dbReference>
<dbReference type="AlphaFoldDB" id="A0A445EJR9"/>
<dbReference type="PANTHER" id="PTHR11431:SF101">
    <property type="entry name" value="FERRITIN-2, CHLOROPLASTIC"/>
    <property type="match status" value="1"/>
</dbReference>
<dbReference type="PANTHER" id="PTHR11431">
    <property type="entry name" value="FERRITIN"/>
    <property type="match status" value="1"/>
</dbReference>
<sequence length="182" mass="20353">MVVENCKFFKESSEEEREHAEKLMKYQNIRGGRVTLHPITGPPSEFAHAEKGDALYAIKAIMPIAEADAIIRDILQMLDEAPDVGATCTPRKGNKLAHQLAAMTAELQGGPNTRRFKHPALVVKCGNGRTQKEILQIRTEDNIEKERFRLQIHASSLSPVDRTSGDNGKRGQSAIEDELRFY</sequence>
<evidence type="ECO:0000256" key="7">
    <source>
        <dbReference type="ARBA" id="ARBA00026060"/>
    </source>
</evidence>
<dbReference type="Gene3D" id="1.20.1260.10">
    <property type="match status" value="1"/>
</dbReference>
<dbReference type="Pfam" id="PF00210">
    <property type="entry name" value="Ferritin"/>
    <property type="match status" value="1"/>
</dbReference>
<evidence type="ECO:0000256" key="2">
    <source>
        <dbReference type="ARBA" id="ARBA00007513"/>
    </source>
</evidence>
<dbReference type="STRING" id="3818.A0A445EJR9"/>
<evidence type="ECO:0000313" key="12">
    <source>
        <dbReference type="Proteomes" id="UP000289738"/>
    </source>
</evidence>
<dbReference type="InterPro" id="IPR014034">
    <property type="entry name" value="Ferritin_CS"/>
</dbReference>
<dbReference type="GO" id="GO:0006879">
    <property type="term" value="P:intracellular iron ion homeostasis"/>
    <property type="evidence" value="ECO:0007669"/>
    <property type="project" value="InterPro"/>
</dbReference>
<keyword evidence="8" id="KW-0408">Iron</keyword>
<evidence type="ECO:0000256" key="5">
    <source>
        <dbReference type="ARBA" id="ARBA00022946"/>
    </source>
</evidence>
<keyword evidence="5" id="KW-0809">Transit peptide</keyword>
<accession>A0A445EJR9</accession>
<feature type="domain" description="Ferritin/DPS" evidence="10">
    <location>
        <begin position="7"/>
        <end position="48"/>
    </location>
</feature>
<comment type="subunit">
    <text evidence="7">Oligomer of 24 subunits. There are two types of subunits: L (light) chain and H (heavy) chain. The major chain can be light or heavy, depending on the species and tissue type. The functional molecule forms a roughly spherical shell with a diameter of 12 nm and contains a central cavity into which the insoluble mineral iron core is deposited.</text>
</comment>
<evidence type="ECO:0000259" key="10">
    <source>
        <dbReference type="Pfam" id="PF00210"/>
    </source>
</evidence>
<dbReference type="SUPFAM" id="SSF47240">
    <property type="entry name" value="Ferritin-like"/>
    <property type="match status" value="1"/>
</dbReference>
<keyword evidence="12" id="KW-1185">Reference proteome</keyword>
<protein>
    <recommendedName>
        <fullName evidence="10">Ferritin/DPS domain-containing protein</fullName>
    </recommendedName>
</protein>
<feature type="region of interest" description="Disordered" evidence="9">
    <location>
        <begin position="154"/>
        <end position="182"/>
    </location>
</feature>
<dbReference type="PROSITE" id="PS00540">
    <property type="entry name" value="FERRITIN_1"/>
    <property type="match status" value="1"/>
</dbReference>
<name>A0A445EJR9_ARAHY</name>
<reference evidence="11 12" key="1">
    <citation type="submission" date="2019-01" db="EMBL/GenBank/DDBJ databases">
        <title>Sequencing of cultivated peanut Arachis hypogaea provides insights into genome evolution and oil improvement.</title>
        <authorList>
            <person name="Chen X."/>
        </authorList>
    </citation>
    <scope>NUCLEOTIDE SEQUENCE [LARGE SCALE GENOMIC DNA]</scope>
    <source>
        <strain evidence="12">cv. Fuhuasheng</strain>
        <tissue evidence="11">Leaves</tissue>
    </source>
</reference>
<dbReference type="GO" id="GO:0008199">
    <property type="term" value="F:ferric iron binding"/>
    <property type="evidence" value="ECO:0007669"/>
    <property type="project" value="InterPro"/>
</dbReference>
<dbReference type="InterPro" id="IPR009078">
    <property type="entry name" value="Ferritin-like_SF"/>
</dbReference>
<evidence type="ECO:0000256" key="1">
    <source>
        <dbReference type="ARBA" id="ARBA00004229"/>
    </source>
</evidence>
<dbReference type="InterPro" id="IPR001519">
    <property type="entry name" value="Ferritin"/>
</dbReference>
<feature type="binding site" evidence="8">
    <location>
        <position position="19"/>
    </location>
    <ligand>
        <name>Fe cation</name>
        <dbReference type="ChEBI" id="CHEBI:24875"/>
        <label>1</label>
    </ligand>
</feature>
<dbReference type="Proteomes" id="UP000289738">
    <property type="component" value="Chromosome A01"/>
</dbReference>
<evidence type="ECO:0000256" key="4">
    <source>
        <dbReference type="ARBA" id="ARBA00022640"/>
    </source>
</evidence>
<gene>
    <name evidence="11" type="ORF">Ahy_A01g000140</name>
</gene>
<comment type="caution">
    <text evidence="11">The sequence shown here is derived from an EMBL/GenBank/DDBJ whole genome shotgun (WGS) entry which is preliminary data.</text>
</comment>
<dbReference type="EMBL" id="SDMP01000001">
    <property type="protein sequence ID" value="RYR75583.1"/>
    <property type="molecule type" value="Genomic_DNA"/>
</dbReference>
<keyword evidence="8" id="KW-0479">Metal-binding</keyword>
<dbReference type="GO" id="GO:0006826">
    <property type="term" value="P:iron ion transport"/>
    <property type="evidence" value="ECO:0007669"/>
    <property type="project" value="InterPro"/>
</dbReference>
<dbReference type="GO" id="GO:0009507">
    <property type="term" value="C:chloroplast"/>
    <property type="evidence" value="ECO:0007669"/>
    <property type="project" value="UniProtKB-SubCell"/>
</dbReference>
<feature type="binding site" evidence="8">
    <location>
        <position position="16"/>
    </location>
    <ligand>
        <name>Fe cation</name>
        <dbReference type="ChEBI" id="CHEBI:24875"/>
        <label>1</label>
    </ligand>
</feature>
<keyword evidence="4" id="KW-0934">Plastid</keyword>
<organism evidence="11 12">
    <name type="scientific">Arachis hypogaea</name>
    <name type="common">Peanut</name>
    <dbReference type="NCBI Taxonomy" id="3818"/>
    <lineage>
        <taxon>Eukaryota</taxon>
        <taxon>Viridiplantae</taxon>
        <taxon>Streptophyta</taxon>
        <taxon>Embryophyta</taxon>
        <taxon>Tracheophyta</taxon>
        <taxon>Spermatophyta</taxon>
        <taxon>Magnoliopsida</taxon>
        <taxon>eudicotyledons</taxon>
        <taxon>Gunneridae</taxon>
        <taxon>Pentapetalae</taxon>
        <taxon>rosids</taxon>
        <taxon>fabids</taxon>
        <taxon>Fabales</taxon>
        <taxon>Fabaceae</taxon>
        <taxon>Papilionoideae</taxon>
        <taxon>50 kb inversion clade</taxon>
        <taxon>dalbergioids sensu lato</taxon>
        <taxon>Dalbergieae</taxon>
        <taxon>Pterocarpus clade</taxon>
        <taxon>Arachis</taxon>
    </lineage>
</organism>
<keyword evidence="3" id="KW-0150">Chloroplast</keyword>
<evidence type="ECO:0000256" key="8">
    <source>
        <dbReference type="PIRSR" id="PIRSR601519-1"/>
    </source>
</evidence>
<comment type="similarity">
    <text evidence="2">Belongs to the ferritin family.</text>
</comment>
<evidence type="ECO:0000256" key="9">
    <source>
        <dbReference type="SAM" id="MobiDB-lite"/>
    </source>
</evidence>
<dbReference type="InterPro" id="IPR012347">
    <property type="entry name" value="Ferritin-like"/>
</dbReference>
<comment type="function">
    <text evidence="6">Stores iron in a soluble, non-toxic, readily available form. Important for iron homeostasis. Has ferroxidase activity. Iron is taken up in the ferrous form and deposited as ferric hydroxides after oxidation.</text>
</comment>
<dbReference type="InterPro" id="IPR008331">
    <property type="entry name" value="Ferritin_DPS_dom"/>
</dbReference>
<proteinExistence type="inferred from homology"/>
<evidence type="ECO:0000256" key="3">
    <source>
        <dbReference type="ARBA" id="ARBA00022528"/>
    </source>
</evidence>